<dbReference type="CDD" id="cd01898">
    <property type="entry name" value="Obg"/>
    <property type="match status" value="1"/>
</dbReference>
<name>K2FZM1_9BACT</name>
<keyword evidence="5" id="KW-0547">Nucleotide-binding</keyword>
<evidence type="ECO:0000256" key="6">
    <source>
        <dbReference type="ARBA" id="ARBA00022801"/>
    </source>
</evidence>
<feature type="domain" description="OCT" evidence="11">
    <location>
        <begin position="346"/>
        <end position="430"/>
    </location>
</feature>
<dbReference type="GO" id="GO:0000287">
    <property type="term" value="F:magnesium ion binding"/>
    <property type="evidence" value="ECO:0007669"/>
    <property type="project" value="InterPro"/>
</dbReference>
<dbReference type="Pfam" id="PF01018">
    <property type="entry name" value="GTP1_OBG"/>
    <property type="match status" value="1"/>
</dbReference>
<dbReference type="Pfam" id="PF09269">
    <property type="entry name" value="DUF1967"/>
    <property type="match status" value="1"/>
</dbReference>
<dbReference type="NCBIfam" id="TIGR02729">
    <property type="entry name" value="Obg_CgtA"/>
    <property type="match status" value="1"/>
</dbReference>
<dbReference type="AlphaFoldDB" id="K2FZM1"/>
<dbReference type="PANTHER" id="PTHR11702:SF31">
    <property type="entry name" value="MITOCHONDRIAL RIBOSOME-ASSOCIATED GTPASE 2"/>
    <property type="match status" value="1"/>
</dbReference>
<evidence type="ECO:0000259" key="12">
    <source>
        <dbReference type="PROSITE" id="PS51883"/>
    </source>
</evidence>
<keyword evidence="9" id="KW-0175">Coiled coil</keyword>
<dbReference type="PANTHER" id="PTHR11702">
    <property type="entry name" value="DEVELOPMENTALLY REGULATED GTP-BINDING PROTEIN-RELATED"/>
    <property type="match status" value="1"/>
</dbReference>
<dbReference type="InterPro" id="IPR006073">
    <property type="entry name" value="GTP-bd"/>
</dbReference>
<dbReference type="NCBIfam" id="NF008956">
    <property type="entry name" value="PRK12299.1"/>
    <property type="match status" value="1"/>
</dbReference>
<dbReference type="PROSITE" id="PS51883">
    <property type="entry name" value="OBG"/>
    <property type="match status" value="1"/>
</dbReference>
<accession>K2FZM1</accession>
<evidence type="ECO:0000259" key="10">
    <source>
        <dbReference type="PROSITE" id="PS51710"/>
    </source>
</evidence>
<dbReference type="InterPro" id="IPR006169">
    <property type="entry name" value="GTP1_OBG_dom"/>
</dbReference>
<comment type="cofactor">
    <cofactor evidence="1">
        <name>Mg(2+)</name>
        <dbReference type="ChEBI" id="CHEBI:18420"/>
    </cofactor>
</comment>
<dbReference type="InterPro" id="IPR031167">
    <property type="entry name" value="G_OBG"/>
</dbReference>
<feature type="domain" description="Obg" evidence="12">
    <location>
        <begin position="1"/>
        <end position="157"/>
    </location>
</feature>
<gene>
    <name evidence="13" type="ORF">ACD_3C00061G0007</name>
</gene>
<dbReference type="Gene3D" id="3.40.50.300">
    <property type="entry name" value="P-loop containing nucleotide triphosphate hydrolases"/>
    <property type="match status" value="1"/>
</dbReference>
<dbReference type="GO" id="GO:0003924">
    <property type="term" value="F:GTPase activity"/>
    <property type="evidence" value="ECO:0007669"/>
    <property type="project" value="InterPro"/>
</dbReference>
<proteinExistence type="inferred from homology"/>
<dbReference type="PROSITE" id="PS51881">
    <property type="entry name" value="OCT"/>
    <property type="match status" value="1"/>
</dbReference>
<evidence type="ECO:0000256" key="3">
    <source>
        <dbReference type="ARBA" id="ARBA00022490"/>
    </source>
</evidence>
<dbReference type="PROSITE" id="PS51710">
    <property type="entry name" value="G_OBG"/>
    <property type="match status" value="1"/>
</dbReference>
<dbReference type="SUPFAM" id="SSF102741">
    <property type="entry name" value="Obg GTP-binding protein C-terminal domain"/>
    <property type="match status" value="1"/>
</dbReference>
<keyword evidence="4" id="KW-0479">Metal-binding</keyword>
<dbReference type="InterPro" id="IPR036346">
    <property type="entry name" value="GTP-bd_prot_GTP1/OBG_C_sf"/>
</dbReference>
<dbReference type="InterPro" id="IPR036726">
    <property type="entry name" value="GTP1_OBG_dom_sf"/>
</dbReference>
<protein>
    <recommendedName>
        <fullName evidence="14">GTPase Obg</fullName>
    </recommendedName>
</protein>
<dbReference type="Pfam" id="PF01926">
    <property type="entry name" value="MMR_HSR1"/>
    <property type="match status" value="1"/>
</dbReference>
<feature type="coiled-coil region" evidence="9">
    <location>
        <begin position="247"/>
        <end position="274"/>
    </location>
</feature>
<dbReference type="InterPro" id="IPR014100">
    <property type="entry name" value="GTP-bd_Obg/CgtA"/>
</dbReference>
<evidence type="ECO:0000256" key="8">
    <source>
        <dbReference type="ARBA" id="ARBA00023134"/>
    </source>
</evidence>
<keyword evidence="6" id="KW-0378">Hydrolase</keyword>
<evidence type="ECO:0000256" key="2">
    <source>
        <dbReference type="ARBA" id="ARBA00007699"/>
    </source>
</evidence>
<evidence type="ECO:0000313" key="13">
    <source>
        <dbReference type="EMBL" id="EKE28418.1"/>
    </source>
</evidence>
<keyword evidence="7" id="KW-0460">Magnesium</keyword>
<feature type="domain" description="OBG-type G" evidence="10">
    <location>
        <begin position="158"/>
        <end position="328"/>
    </location>
</feature>
<dbReference type="SUPFAM" id="SSF82051">
    <property type="entry name" value="Obg GTP-binding protein N-terminal domain"/>
    <property type="match status" value="1"/>
</dbReference>
<dbReference type="Gene3D" id="2.70.210.12">
    <property type="entry name" value="GTP1/OBG domain"/>
    <property type="match status" value="1"/>
</dbReference>
<dbReference type="EMBL" id="AMFJ01000335">
    <property type="protein sequence ID" value="EKE28418.1"/>
    <property type="molecule type" value="Genomic_DNA"/>
</dbReference>
<dbReference type="SUPFAM" id="SSF52540">
    <property type="entry name" value="P-loop containing nucleoside triphosphate hydrolases"/>
    <property type="match status" value="1"/>
</dbReference>
<dbReference type="GO" id="GO:0005525">
    <property type="term" value="F:GTP binding"/>
    <property type="evidence" value="ECO:0007669"/>
    <property type="project" value="UniProtKB-KW"/>
</dbReference>
<evidence type="ECO:0000256" key="9">
    <source>
        <dbReference type="SAM" id="Coils"/>
    </source>
</evidence>
<evidence type="ECO:0000256" key="1">
    <source>
        <dbReference type="ARBA" id="ARBA00001946"/>
    </source>
</evidence>
<dbReference type="InterPro" id="IPR027417">
    <property type="entry name" value="P-loop_NTPase"/>
</dbReference>
<comment type="similarity">
    <text evidence="2">Belongs to the TRAFAC class OBG-HflX-like GTPase superfamily. OBG GTPase family.</text>
</comment>
<keyword evidence="3" id="KW-0963">Cytoplasm</keyword>
<sequence>MFIDEVKVTFIAWKGWEWCISWRREKCIPNGWPYGWNGWKGWDVILRANPNENTLSVFRHKKVIKAEIWIKWDTQELAWAMWSDRIIEVPVGTLIKDEDMNLIYDLSTPWESYVLCRWWRGWYGNAHFASSTRQAPSFAELGDVGEEKTVNLELKLVADIGIIGLPNAGKSTLIKSITNVKPKIADYPFTTIIPNLWVLEHKWKSLVLEDVPWLIEGASEGKWLWHSFLKHIERTEVILHLLDLNGLDDIVSNYKTIRKELENYSESLAKKEEIIVLSKADLFDDEMIEFIKKDLKEKLKLKWHIFIISAPMFKWIEELKDFLIDKYAQKVSVEEAPEESSKMKIYDLKDLKDVNSYRITDLGDMKFEVTGERIEQIARMTNMQNFEATMRVYDVMKKVSIIKKIEHILNTTYKEQMSLRYFEWDDETEDIIPKVYIAWRCFPLDRVLFWW</sequence>
<organism evidence="13">
    <name type="scientific">uncultured bacterium</name>
    <name type="common">gcode 4</name>
    <dbReference type="NCBI Taxonomy" id="1234023"/>
    <lineage>
        <taxon>Bacteria</taxon>
        <taxon>environmental samples</taxon>
    </lineage>
</organism>
<dbReference type="InterPro" id="IPR015349">
    <property type="entry name" value="OCT_dom"/>
</dbReference>
<comment type="caution">
    <text evidence="13">The sequence shown here is derived from an EMBL/GenBank/DDBJ whole genome shotgun (WGS) entry which is preliminary data.</text>
</comment>
<dbReference type="GO" id="GO:0042254">
    <property type="term" value="P:ribosome biogenesis"/>
    <property type="evidence" value="ECO:0007669"/>
    <property type="project" value="UniProtKB-UniRule"/>
</dbReference>
<dbReference type="InterPro" id="IPR045086">
    <property type="entry name" value="OBG_GTPase"/>
</dbReference>
<evidence type="ECO:0000256" key="7">
    <source>
        <dbReference type="ARBA" id="ARBA00022842"/>
    </source>
</evidence>
<dbReference type="Gene3D" id="3.30.300.350">
    <property type="entry name" value="GTP-binding protein OBG, C-terminal domain"/>
    <property type="match status" value="1"/>
</dbReference>
<evidence type="ECO:0008006" key="14">
    <source>
        <dbReference type="Google" id="ProtNLM"/>
    </source>
</evidence>
<evidence type="ECO:0000256" key="4">
    <source>
        <dbReference type="ARBA" id="ARBA00022723"/>
    </source>
</evidence>
<keyword evidence="8" id="KW-0342">GTP-binding</keyword>
<reference evidence="13" key="1">
    <citation type="journal article" date="2012" name="Science">
        <title>Fermentation, hydrogen, and sulfur metabolism in multiple uncultivated bacterial phyla.</title>
        <authorList>
            <person name="Wrighton K.C."/>
            <person name="Thomas B.C."/>
            <person name="Sharon I."/>
            <person name="Miller C.S."/>
            <person name="Castelle C.J."/>
            <person name="VerBerkmoes N.C."/>
            <person name="Wilkins M.J."/>
            <person name="Hettich R.L."/>
            <person name="Lipton M.S."/>
            <person name="Williams K.H."/>
            <person name="Long P.E."/>
            <person name="Banfield J.F."/>
        </authorList>
    </citation>
    <scope>NUCLEOTIDE SEQUENCE [LARGE SCALE GENOMIC DNA]</scope>
</reference>
<evidence type="ECO:0000256" key="5">
    <source>
        <dbReference type="ARBA" id="ARBA00022741"/>
    </source>
</evidence>
<evidence type="ECO:0000259" key="11">
    <source>
        <dbReference type="PROSITE" id="PS51881"/>
    </source>
</evidence>
<dbReference type="PRINTS" id="PR00326">
    <property type="entry name" value="GTP1OBG"/>
</dbReference>